<reference evidence="1" key="1">
    <citation type="submission" date="2014-11" db="EMBL/GenBank/DDBJ databases">
        <authorList>
            <person name="Amaro Gonzalez C."/>
        </authorList>
    </citation>
    <scope>NUCLEOTIDE SEQUENCE</scope>
</reference>
<evidence type="ECO:0000313" key="1">
    <source>
        <dbReference type="EMBL" id="JAH96149.1"/>
    </source>
</evidence>
<name>A0A0E9X0L8_ANGAN</name>
<dbReference type="EMBL" id="GBXM01012428">
    <property type="protein sequence ID" value="JAH96149.1"/>
    <property type="molecule type" value="Transcribed_RNA"/>
</dbReference>
<protein>
    <submittedName>
        <fullName evidence="1">Uncharacterized protein</fullName>
    </submittedName>
</protein>
<dbReference type="AlphaFoldDB" id="A0A0E9X0L8"/>
<accession>A0A0E9X0L8</accession>
<sequence>MHRYLHNQSFSVVSLPSKNTIFIFTIKYKSIEHLRGIEGTGRSGNTKQIKSIKKGEKMSSASLLRATIN</sequence>
<reference evidence="1" key="2">
    <citation type="journal article" date="2015" name="Fish Shellfish Immunol.">
        <title>Early steps in the European eel (Anguilla anguilla)-Vibrio vulnificus interaction in the gills: Role of the RtxA13 toxin.</title>
        <authorList>
            <person name="Callol A."/>
            <person name="Pajuelo D."/>
            <person name="Ebbesson L."/>
            <person name="Teles M."/>
            <person name="MacKenzie S."/>
            <person name="Amaro C."/>
        </authorList>
    </citation>
    <scope>NUCLEOTIDE SEQUENCE</scope>
</reference>
<organism evidence="1">
    <name type="scientific">Anguilla anguilla</name>
    <name type="common">European freshwater eel</name>
    <name type="synonym">Muraena anguilla</name>
    <dbReference type="NCBI Taxonomy" id="7936"/>
    <lineage>
        <taxon>Eukaryota</taxon>
        <taxon>Metazoa</taxon>
        <taxon>Chordata</taxon>
        <taxon>Craniata</taxon>
        <taxon>Vertebrata</taxon>
        <taxon>Euteleostomi</taxon>
        <taxon>Actinopterygii</taxon>
        <taxon>Neopterygii</taxon>
        <taxon>Teleostei</taxon>
        <taxon>Anguilliformes</taxon>
        <taxon>Anguillidae</taxon>
        <taxon>Anguilla</taxon>
    </lineage>
</organism>
<proteinExistence type="predicted"/>